<accession>A0A9N9KKX7</accession>
<reference evidence="1" key="1">
    <citation type="submission" date="2021-06" db="EMBL/GenBank/DDBJ databases">
        <authorList>
            <person name="Kallberg Y."/>
            <person name="Tangrot J."/>
            <person name="Rosling A."/>
        </authorList>
    </citation>
    <scope>NUCLEOTIDE SEQUENCE</scope>
    <source>
        <strain evidence="1">FL966</strain>
    </source>
</reference>
<dbReference type="EMBL" id="CAJVQA010071892">
    <property type="protein sequence ID" value="CAG8833849.1"/>
    <property type="molecule type" value="Genomic_DNA"/>
</dbReference>
<dbReference type="Proteomes" id="UP000789759">
    <property type="component" value="Unassembled WGS sequence"/>
</dbReference>
<comment type="caution">
    <text evidence="1">The sequence shown here is derived from an EMBL/GenBank/DDBJ whole genome shotgun (WGS) entry which is preliminary data.</text>
</comment>
<dbReference type="AlphaFoldDB" id="A0A9N9KKX7"/>
<protein>
    <submittedName>
        <fullName evidence="1">20377_t:CDS:1</fullName>
    </submittedName>
</protein>
<evidence type="ECO:0000313" key="1">
    <source>
        <dbReference type="EMBL" id="CAG8833849.1"/>
    </source>
</evidence>
<feature type="non-terminal residue" evidence="1">
    <location>
        <position position="1"/>
    </location>
</feature>
<sequence>NFQEILSYNGDKYHVTVQDNNDLEPEIEEIIETGQALMPLKRKSEEIKNSTKKQKQEKFIIDSIELDKDSNISINNVINISGK</sequence>
<name>A0A9N9KKX7_9GLOM</name>
<proteinExistence type="predicted"/>
<evidence type="ECO:0000313" key="2">
    <source>
        <dbReference type="Proteomes" id="UP000789759"/>
    </source>
</evidence>
<gene>
    <name evidence="1" type="ORF">CPELLU_LOCUS21035</name>
</gene>
<keyword evidence="2" id="KW-1185">Reference proteome</keyword>
<organism evidence="1 2">
    <name type="scientific">Cetraspora pellucida</name>
    <dbReference type="NCBI Taxonomy" id="1433469"/>
    <lineage>
        <taxon>Eukaryota</taxon>
        <taxon>Fungi</taxon>
        <taxon>Fungi incertae sedis</taxon>
        <taxon>Mucoromycota</taxon>
        <taxon>Glomeromycotina</taxon>
        <taxon>Glomeromycetes</taxon>
        <taxon>Diversisporales</taxon>
        <taxon>Gigasporaceae</taxon>
        <taxon>Cetraspora</taxon>
    </lineage>
</organism>
<feature type="non-terminal residue" evidence="1">
    <location>
        <position position="83"/>
    </location>
</feature>